<dbReference type="InterPro" id="IPR035976">
    <property type="entry name" value="Sushi/SCR/CCP_sf"/>
</dbReference>
<feature type="disulfide bond" evidence="5">
    <location>
        <begin position="663"/>
        <end position="690"/>
    </location>
</feature>
<feature type="domain" description="Sushi" evidence="7">
    <location>
        <begin position="1058"/>
        <end position="1115"/>
    </location>
</feature>
<keyword evidence="3 6" id="KW-0732">Signal</keyword>
<feature type="domain" description="Sushi" evidence="7">
    <location>
        <begin position="874"/>
        <end position="934"/>
    </location>
</feature>
<feature type="disulfide bond" evidence="5">
    <location>
        <begin position="179"/>
        <end position="206"/>
    </location>
</feature>
<feature type="disulfide bond" evidence="5">
    <location>
        <begin position="634"/>
        <end position="677"/>
    </location>
</feature>
<evidence type="ECO:0000256" key="6">
    <source>
        <dbReference type="SAM" id="SignalP"/>
    </source>
</evidence>
<feature type="domain" description="Sushi" evidence="7">
    <location>
        <begin position="85"/>
        <end position="147"/>
    </location>
</feature>
<feature type="disulfide bond" evidence="5">
    <location>
        <begin position="602"/>
        <end position="629"/>
    </location>
</feature>
<comment type="caution">
    <text evidence="5">Lacks conserved residue(s) required for the propagation of feature annotation.</text>
</comment>
<proteinExistence type="predicted"/>
<feature type="disulfide bond" evidence="5">
    <location>
        <begin position="1118"/>
        <end position="1161"/>
    </location>
</feature>
<feature type="domain" description="Sushi" evidence="7">
    <location>
        <begin position="1116"/>
        <end position="1176"/>
    </location>
</feature>
<feature type="disulfide bond" evidence="5">
    <location>
        <begin position="876"/>
        <end position="919"/>
    </location>
</feature>
<feature type="disulfide bond" evidence="5">
    <location>
        <begin position="844"/>
        <end position="871"/>
    </location>
</feature>
<dbReference type="KEGG" id="caua:113065508"/>
<feature type="disulfide bond" evidence="5">
    <location>
        <begin position="1147"/>
        <end position="1174"/>
    </location>
</feature>
<dbReference type="SUPFAM" id="SSF57535">
    <property type="entry name" value="Complement control module/SCR domain"/>
    <property type="match status" value="20"/>
</dbReference>
<feature type="domain" description="Sushi" evidence="7">
    <location>
        <begin position="332"/>
        <end position="389"/>
    </location>
</feature>
<feature type="domain" description="Sushi" evidence="7">
    <location>
        <begin position="693"/>
        <end position="750"/>
    </location>
</feature>
<protein>
    <submittedName>
        <fullName evidence="9">Complement factor H isoform X1</fullName>
    </submittedName>
</protein>
<sequence length="1353" mass="147191">MGCKVLCPSIVLLAYLMICEHVRGECTQPSFEARNVILSANDLSTQNFSEGSSVTFDCQIGHKPVDSTASRSVTCEGNQWTSLGLSCTRKPCGSLPDFLYGRYEMTGILFGDTAKPVCDQGYMLAGRETTRTCRNQGWDGRDPLCESVKCSAPPAIENGQLQDVPLESYEYLDAVSYRCNGGLTLIGQSTLHCSEDGTFKPDPPKCFDGCPAPKIPNAKRVGGKSAPYKQGNFIEYKCEDGYTLKGDAYIVCRGNGWSPEPPQCIGECTQPSFESRNVILSANDLSTQIFPDGSSVTFECVIGHMPVDSTASRSVTCEGNQWTSLGLSCTKKSCGILPDILNGRYEMTGISFGDTAKPVCDKGYVLAGRETRRTCRNQGWDGRDPLCELVKCSAPPVIEHGQLKDVPLESYDYLDAVSYSCNRGFTLIGQSTLHCSEDGTFKPDPPKCFDGCPAPKIPNAKRVGGKSPPYKQGNFIEYKCEDGYTLKGDAYIVCRGNGWSPEPPQCIGECTQPSFESRNVILSANDLSTQIFPDGSSVTFECVIGHMPVDSTASRSVTCEGNQWTSLGLSCTRKSCGSLPNFLYGRYEMTGISFGDTAKPVCDKGYVLAGRETRRTCRNQGWDGRDPLCELVKCSAPPVIEHGQLKDVPLESYDYLDAVSYSCNRGFTLIGQSTLHCSEDGTFKPDPPKCFDGCPAPKIPNAKRVGGKSPPYKQGNFIEYKCEDGYTLKGDAYIVCRGNGWSPEPPQCIGECTQPSFESRNVILSANDLSTQIFPDGSSVTFECVIGHMPVDSTASRSVTCEGNQWTSLGLSCTRKSCGSLPNFLYGRYEMTGISFGDTAKPVCDKGYVLAGREITRTCRNQGWDGRDPLCELVKCSAPPVIEHGQLKDVPLESYDYLDAVSYSCNRGFTLIGQSTLHCSEDGTFKPDPPKCFDGCPAPKIPNAKRVGGKSPPYKQGNFIEYKCEDGYTLKGDAYIVCRGNGWSPEPPQCIGECTQPSFESRNVILSANDLSTQIFPDGSSVTFECVIGHMPVDSTASRSVTCEGNQWTSLGLSCTKKSCGILPDILNGRYEMTGISFGDTAKPVCDKGYVLAGRETTRTCRDQGWDGRDPLCEVVKCSAPPVIEHGQLKDVPLESYDYLDAVSYSCNAGFTLIGQSTLHCSKDGTFKPDPPKCFGECTQPSLASRNVILSGNDLSTQIFPDGSSVTFECVIGHMPVDSTASRSVTCEGNQWTSLGLSCTRKSCGSLPDFRNGRYEMTGTLFGDTAKPVCDKGSCAILSCCLLTTIIRTTHLRSAIIRIPHLLTTTLDYRLLSLIVPSCIFVYLFSLKTVNLHLFPAFPSSHRHSMLVLTLQK</sequence>
<feature type="domain" description="Sushi" evidence="7">
    <location>
        <begin position="148"/>
        <end position="206"/>
    </location>
</feature>
<feature type="domain" description="Sushi" evidence="7">
    <location>
        <begin position="574"/>
        <end position="631"/>
    </location>
</feature>
<comment type="subcellular location">
    <subcellularLocation>
        <location evidence="1">Virion</location>
    </subcellularLocation>
</comment>
<dbReference type="PANTHER" id="PTHR45785">
    <property type="entry name" value="COMPLEMENT FACTOR H-RELATED"/>
    <property type="match status" value="1"/>
</dbReference>
<name>A0A6P6M8J5_CARAU</name>
<evidence type="ECO:0000256" key="3">
    <source>
        <dbReference type="ARBA" id="ARBA00022729"/>
    </source>
</evidence>
<evidence type="ECO:0000256" key="4">
    <source>
        <dbReference type="ARBA" id="ARBA00023157"/>
    </source>
</evidence>
<dbReference type="InterPro" id="IPR051503">
    <property type="entry name" value="ComplSys_Reg/VirEntry_Med"/>
</dbReference>
<dbReference type="OrthoDB" id="6480633at2759"/>
<keyword evidence="4 5" id="KW-1015">Disulfide bond</keyword>
<keyword evidence="8" id="KW-1185">Reference proteome</keyword>
<accession>A0A6P6M8J5</accession>
<feature type="signal peptide" evidence="6">
    <location>
        <begin position="1"/>
        <end position="24"/>
    </location>
</feature>
<evidence type="ECO:0000259" key="7">
    <source>
        <dbReference type="PROSITE" id="PS50923"/>
    </source>
</evidence>
<feature type="disulfide bond" evidence="5">
    <location>
        <begin position="150"/>
        <end position="193"/>
    </location>
</feature>
<feature type="disulfide bond" evidence="5">
    <location>
        <begin position="421"/>
        <end position="448"/>
    </location>
</feature>
<feature type="chain" id="PRO_5028243805" evidence="6">
    <location>
        <begin position="25"/>
        <end position="1353"/>
    </location>
</feature>
<dbReference type="RefSeq" id="XP_026092582.1">
    <property type="nucleotide sequence ID" value="XM_026236797.1"/>
</dbReference>
<evidence type="ECO:0000313" key="8">
    <source>
        <dbReference type="Proteomes" id="UP000515129"/>
    </source>
</evidence>
<feature type="disulfide bond" evidence="5">
    <location>
        <begin position="360"/>
        <end position="387"/>
    </location>
</feature>
<feature type="domain" description="Sushi" evidence="7">
    <location>
        <begin position="935"/>
        <end position="992"/>
    </location>
</feature>
<feature type="disulfide bond" evidence="5">
    <location>
        <begin position="905"/>
        <end position="932"/>
    </location>
</feature>
<dbReference type="GeneID" id="113065508"/>
<dbReference type="PROSITE" id="PS50923">
    <property type="entry name" value="SUSHI"/>
    <property type="match status" value="14"/>
</dbReference>
<feature type="domain" description="Sushi" evidence="7">
    <location>
        <begin position="208"/>
        <end position="266"/>
    </location>
</feature>
<dbReference type="PANTHER" id="PTHR45785:SF2">
    <property type="entry name" value="COMPLEMENT FACTOR H-RELATED"/>
    <property type="match status" value="1"/>
</dbReference>
<organism evidence="8 9">
    <name type="scientific">Carassius auratus</name>
    <name type="common">Goldfish</name>
    <dbReference type="NCBI Taxonomy" id="7957"/>
    <lineage>
        <taxon>Eukaryota</taxon>
        <taxon>Metazoa</taxon>
        <taxon>Chordata</taxon>
        <taxon>Craniata</taxon>
        <taxon>Vertebrata</taxon>
        <taxon>Euteleostomi</taxon>
        <taxon>Actinopterygii</taxon>
        <taxon>Neopterygii</taxon>
        <taxon>Teleostei</taxon>
        <taxon>Ostariophysi</taxon>
        <taxon>Cypriniformes</taxon>
        <taxon>Cyprinidae</taxon>
        <taxon>Cyprininae</taxon>
        <taxon>Carassius</taxon>
    </lineage>
</organism>
<evidence type="ECO:0000313" key="9">
    <source>
        <dbReference type="RefSeq" id="XP_026092582.1"/>
    </source>
</evidence>
<reference evidence="9" key="1">
    <citation type="submission" date="2025-08" db="UniProtKB">
        <authorList>
            <consortium name="RefSeq"/>
        </authorList>
    </citation>
    <scope>IDENTIFICATION</scope>
    <source>
        <strain evidence="9">Wakin</strain>
        <tissue evidence="9">Muscle</tissue>
    </source>
</reference>
<feature type="domain" description="Sushi" evidence="7">
    <location>
        <begin position="451"/>
        <end position="508"/>
    </location>
</feature>
<dbReference type="Pfam" id="PF00084">
    <property type="entry name" value="Sushi"/>
    <property type="match status" value="15"/>
</dbReference>
<feature type="domain" description="Sushi" evidence="7">
    <location>
        <begin position="390"/>
        <end position="450"/>
    </location>
</feature>
<feature type="disulfide bond" evidence="5">
    <location>
        <begin position="118"/>
        <end position="145"/>
    </location>
</feature>
<dbReference type="Gene3D" id="2.10.70.10">
    <property type="entry name" value="Complement Module, domain 1"/>
    <property type="match status" value="20"/>
</dbReference>
<dbReference type="CDD" id="cd00033">
    <property type="entry name" value="CCP"/>
    <property type="match status" value="14"/>
</dbReference>
<dbReference type="SMART" id="SM00032">
    <property type="entry name" value="CCP"/>
    <property type="match status" value="20"/>
</dbReference>
<dbReference type="InterPro" id="IPR000436">
    <property type="entry name" value="Sushi_SCR_CCP_dom"/>
</dbReference>
<evidence type="ECO:0000256" key="2">
    <source>
        <dbReference type="ARBA" id="ARBA00022659"/>
    </source>
</evidence>
<feature type="disulfide bond" evidence="5">
    <location>
        <begin position="1086"/>
        <end position="1113"/>
    </location>
</feature>
<feature type="disulfide bond" evidence="5">
    <location>
        <begin position="392"/>
        <end position="435"/>
    </location>
</feature>
<evidence type="ECO:0000256" key="1">
    <source>
        <dbReference type="ARBA" id="ARBA00004328"/>
    </source>
</evidence>
<keyword evidence="2 5" id="KW-0768">Sushi</keyword>
<feature type="domain" description="Sushi" evidence="7">
    <location>
        <begin position="816"/>
        <end position="873"/>
    </location>
</feature>
<gene>
    <name evidence="9" type="primary">LOC113065508</name>
</gene>
<evidence type="ECO:0000256" key="5">
    <source>
        <dbReference type="PROSITE-ProRule" id="PRU00302"/>
    </source>
</evidence>
<feature type="domain" description="Sushi" evidence="7">
    <location>
        <begin position="632"/>
        <end position="692"/>
    </location>
</feature>
<dbReference type="Proteomes" id="UP000515129">
    <property type="component" value="Chromosome 48"/>
</dbReference>